<comment type="caution">
    <text evidence="14">The sequence shown here is derived from an EMBL/GenBank/DDBJ whole genome shotgun (WGS) entry which is preliminary data.</text>
</comment>
<evidence type="ECO:0000256" key="12">
    <source>
        <dbReference type="HAMAP-Rule" id="MF_00041"/>
    </source>
</evidence>
<feature type="binding site" evidence="12">
    <location>
        <position position="234"/>
    </location>
    <ligand>
        <name>Zn(2+)</name>
        <dbReference type="ChEBI" id="CHEBI:29105"/>
    </ligand>
</feature>
<dbReference type="InterPro" id="IPR056411">
    <property type="entry name" value="CysS_C"/>
</dbReference>
<dbReference type="HAMAP" id="MF_00041">
    <property type="entry name" value="Cys_tRNA_synth"/>
    <property type="match status" value="1"/>
</dbReference>
<feature type="binding site" evidence="12">
    <location>
        <position position="29"/>
    </location>
    <ligand>
        <name>Zn(2+)</name>
        <dbReference type="ChEBI" id="CHEBI:29105"/>
    </ligand>
</feature>
<dbReference type="PANTHER" id="PTHR10890:SF3">
    <property type="entry name" value="CYSTEINE--TRNA LIGASE, CYTOPLASMIC"/>
    <property type="match status" value="1"/>
</dbReference>
<evidence type="ECO:0000256" key="8">
    <source>
        <dbReference type="ARBA" id="ARBA00022833"/>
    </source>
</evidence>
<evidence type="ECO:0000313" key="15">
    <source>
        <dbReference type="Proteomes" id="UP000060487"/>
    </source>
</evidence>
<feature type="binding site" evidence="12">
    <location>
        <position position="269"/>
    </location>
    <ligand>
        <name>ATP</name>
        <dbReference type="ChEBI" id="CHEBI:30616"/>
    </ligand>
</feature>
<dbReference type="InterPro" id="IPR009080">
    <property type="entry name" value="tRNAsynth_Ia_anticodon-bd"/>
</dbReference>
<evidence type="ECO:0000256" key="3">
    <source>
        <dbReference type="ARBA" id="ARBA00011245"/>
    </source>
</evidence>
<dbReference type="NCBIfam" id="TIGR00435">
    <property type="entry name" value="cysS"/>
    <property type="match status" value="1"/>
</dbReference>
<dbReference type="InterPro" id="IPR024909">
    <property type="entry name" value="Cys-tRNA/MSH_ligase"/>
</dbReference>
<dbReference type="Gene3D" id="1.20.120.1910">
    <property type="entry name" value="Cysteine-tRNA ligase, C-terminal anti-codon recognition domain"/>
    <property type="match status" value="1"/>
</dbReference>
<feature type="domain" description="Cysteinyl-tRNA synthetase class Ia DALR" evidence="13">
    <location>
        <begin position="356"/>
        <end position="423"/>
    </location>
</feature>
<dbReference type="InterPro" id="IPR032678">
    <property type="entry name" value="tRNA-synt_1_cat_dom"/>
</dbReference>
<keyword evidence="11 12" id="KW-0030">Aminoacyl-tRNA synthetase</keyword>
<comment type="subcellular location">
    <subcellularLocation>
        <location evidence="1 12">Cytoplasm</location>
    </subcellularLocation>
</comment>
<name>A0ABR5SDV8_9BACT</name>
<keyword evidence="9 12" id="KW-0067">ATP-binding</keyword>
<dbReference type="GO" id="GO:0004817">
    <property type="term" value="F:cysteine-tRNA ligase activity"/>
    <property type="evidence" value="ECO:0007669"/>
    <property type="project" value="UniProtKB-EC"/>
</dbReference>
<comment type="subunit">
    <text evidence="3 12">Monomer.</text>
</comment>
<gene>
    <name evidence="12 14" type="primary">cysS</name>
    <name evidence="14" type="ORF">ASN18_2118</name>
</gene>
<organism evidence="14 15">
    <name type="scientific">Candidatus Magnetominusculus xianensis</name>
    <dbReference type="NCBI Taxonomy" id="1748249"/>
    <lineage>
        <taxon>Bacteria</taxon>
        <taxon>Pseudomonadati</taxon>
        <taxon>Nitrospirota</taxon>
        <taxon>Nitrospiria</taxon>
        <taxon>Nitrospirales</taxon>
        <taxon>Nitrospiraceae</taxon>
        <taxon>Candidatus Magnetominusculus</taxon>
    </lineage>
</organism>
<evidence type="ECO:0000256" key="5">
    <source>
        <dbReference type="ARBA" id="ARBA00022598"/>
    </source>
</evidence>
<dbReference type="PANTHER" id="PTHR10890">
    <property type="entry name" value="CYSTEINYL-TRNA SYNTHETASE"/>
    <property type="match status" value="1"/>
</dbReference>
<evidence type="ECO:0000256" key="9">
    <source>
        <dbReference type="ARBA" id="ARBA00022840"/>
    </source>
</evidence>
<evidence type="ECO:0000256" key="7">
    <source>
        <dbReference type="ARBA" id="ARBA00022741"/>
    </source>
</evidence>
<dbReference type="Pfam" id="PF23493">
    <property type="entry name" value="CysS_C"/>
    <property type="match status" value="1"/>
</dbReference>
<comment type="catalytic activity">
    <reaction evidence="12">
        <text>tRNA(Cys) + L-cysteine + ATP = L-cysteinyl-tRNA(Cys) + AMP + diphosphate</text>
        <dbReference type="Rhea" id="RHEA:17773"/>
        <dbReference type="Rhea" id="RHEA-COMP:9661"/>
        <dbReference type="Rhea" id="RHEA-COMP:9679"/>
        <dbReference type="ChEBI" id="CHEBI:30616"/>
        <dbReference type="ChEBI" id="CHEBI:33019"/>
        <dbReference type="ChEBI" id="CHEBI:35235"/>
        <dbReference type="ChEBI" id="CHEBI:78442"/>
        <dbReference type="ChEBI" id="CHEBI:78517"/>
        <dbReference type="ChEBI" id="CHEBI:456215"/>
        <dbReference type="EC" id="6.1.1.16"/>
    </reaction>
</comment>
<keyword evidence="4 12" id="KW-0963">Cytoplasm</keyword>
<sequence length="485" mass="55565">MGLKIYNTMSGKKEQFVPVDGNRVRMYVCGVTVYDLCHVGHARSAVVFDTISRYLRFRGYDVKFVKNFTDIDDKIINRANEDGKTWDEVAETYTQEYYNDMTRLGVATPDVEPKATGHIDQMLGIIKKLIDKGYAYETEDGVYYEVGKFADYGQLSKRDLESMEAGARVEIDEKKRNHFDFALWKRSKEGEPAWDSPWGPGRPGWHIECSAMSLEHLGETFDIHGGGADLIFPHHENEIAQSCAATGKPFAKYWIHNGFITIDKEKMSKSLGNFFTIRDILEEFDPEVLRVFILSTHYRSPIEFSRESLKQTEPSLDRVYSTVLRVSDFLNVFKEKASPSKYDDDFAATTGTLKDRFMEAMDDDFNTASALAAIFDMIREINRYLDKKPSSSRSRLLVEKAAGDIKDCAAVLNIFTKTPQEWYQSLLATHKADITESEIEELIVRRREARAKKDWKLADEIRGDLDAKGIILEDKEDGTRWKVKV</sequence>
<dbReference type="Pfam" id="PF01406">
    <property type="entry name" value="tRNA-synt_1e"/>
    <property type="match status" value="1"/>
</dbReference>
<dbReference type="InterPro" id="IPR015273">
    <property type="entry name" value="Cys-tRNA-synt_Ia_DALR"/>
</dbReference>
<feature type="binding site" evidence="12">
    <location>
        <position position="209"/>
    </location>
    <ligand>
        <name>Zn(2+)</name>
        <dbReference type="ChEBI" id="CHEBI:29105"/>
    </ligand>
</feature>
<evidence type="ECO:0000256" key="4">
    <source>
        <dbReference type="ARBA" id="ARBA00022490"/>
    </source>
</evidence>
<dbReference type="InterPro" id="IPR015803">
    <property type="entry name" value="Cys-tRNA-ligase"/>
</dbReference>
<dbReference type="CDD" id="cd00672">
    <property type="entry name" value="CysRS_core"/>
    <property type="match status" value="1"/>
</dbReference>
<accession>A0ABR5SDV8</accession>
<comment type="cofactor">
    <cofactor evidence="12">
        <name>Zn(2+)</name>
        <dbReference type="ChEBI" id="CHEBI:29105"/>
    </cofactor>
    <text evidence="12">Binds 1 zinc ion per subunit.</text>
</comment>
<evidence type="ECO:0000313" key="14">
    <source>
        <dbReference type="EMBL" id="KWT83968.1"/>
    </source>
</evidence>
<feature type="short sequence motif" description="'KMSKS' region" evidence="12">
    <location>
        <begin position="266"/>
        <end position="270"/>
    </location>
</feature>
<comment type="similarity">
    <text evidence="2 12">Belongs to the class-I aminoacyl-tRNA synthetase family.</text>
</comment>
<dbReference type="SUPFAM" id="SSF52374">
    <property type="entry name" value="Nucleotidylyl transferase"/>
    <property type="match status" value="1"/>
</dbReference>
<feature type="binding site" evidence="12">
    <location>
        <position position="238"/>
    </location>
    <ligand>
        <name>Zn(2+)</name>
        <dbReference type="ChEBI" id="CHEBI:29105"/>
    </ligand>
</feature>
<keyword evidence="8 12" id="KW-0862">Zinc</keyword>
<keyword evidence="6 12" id="KW-0479">Metal-binding</keyword>
<protein>
    <recommendedName>
        <fullName evidence="12">Cysteine--tRNA ligase</fullName>
        <ecNumber evidence="12">6.1.1.16</ecNumber>
    </recommendedName>
    <alternativeName>
        <fullName evidence="12">Cysteinyl-tRNA synthetase</fullName>
        <shortName evidence="12">CysRS</shortName>
    </alternativeName>
</protein>
<keyword evidence="7 12" id="KW-0547">Nucleotide-binding</keyword>
<dbReference type="PRINTS" id="PR00983">
    <property type="entry name" value="TRNASYNTHCYS"/>
</dbReference>
<dbReference type="InterPro" id="IPR014729">
    <property type="entry name" value="Rossmann-like_a/b/a_fold"/>
</dbReference>
<dbReference type="RefSeq" id="WP_085052722.1">
    <property type="nucleotide sequence ID" value="NZ_LNQR01000072.1"/>
</dbReference>
<dbReference type="SMART" id="SM00840">
    <property type="entry name" value="DALR_2"/>
    <property type="match status" value="1"/>
</dbReference>
<evidence type="ECO:0000256" key="6">
    <source>
        <dbReference type="ARBA" id="ARBA00022723"/>
    </source>
</evidence>
<evidence type="ECO:0000256" key="2">
    <source>
        <dbReference type="ARBA" id="ARBA00005594"/>
    </source>
</evidence>
<proteinExistence type="inferred from homology"/>
<dbReference type="Pfam" id="PF09190">
    <property type="entry name" value="DALR_2"/>
    <property type="match status" value="1"/>
</dbReference>
<dbReference type="SUPFAM" id="SSF47323">
    <property type="entry name" value="Anticodon-binding domain of a subclass of class I aminoacyl-tRNA synthetases"/>
    <property type="match status" value="1"/>
</dbReference>
<keyword evidence="15" id="KW-1185">Reference proteome</keyword>
<keyword evidence="5 12" id="KW-0436">Ligase</keyword>
<keyword evidence="10 12" id="KW-0648">Protein biosynthesis</keyword>
<dbReference type="Proteomes" id="UP000060487">
    <property type="component" value="Unassembled WGS sequence"/>
</dbReference>
<evidence type="ECO:0000256" key="10">
    <source>
        <dbReference type="ARBA" id="ARBA00022917"/>
    </source>
</evidence>
<evidence type="ECO:0000256" key="11">
    <source>
        <dbReference type="ARBA" id="ARBA00023146"/>
    </source>
</evidence>
<evidence type="ECO:0000259" key="13">
    <source>
        <dbReference type="SMART" id="SM00840"/>
    </source>
</evidence>
<dbReference type="EC" id="6.1.1.16" evidence="12"/>
<feature type="short sequence motif" description="'HIGH' region" evidence="12">
    <location>
        <begin position="31"/>
        <end position="41"/>
    </location>
</feature>
<dbReference type="Gene3D" id="3.40.50.620">
    <property type="entry name" value="HUPs"/>
    <property type="match status" value="1"/>
</dbReference>
<reference evidence="14 15" key="1">
    <citation type="submission" date="2015-11" db="EMBL/GenBank/DDBJ databases">
        <authorList>
            <person name="Lin W."/>
        </authorList>
    </citation>
    <scope>NUCLEOTIDE SEQUENCE [LARGE SCALE GENOMIC DNA]</scope>
    <source>
        <strain evidence="14 15">HCH-1</strain>
    </source>
</reference>
<evidence type="ECO:0000256" key="1">
    <source>
        <dbReference type="ARBA" id="ARBA00004496"/>
    </source>
</evidence>
<dbReference type="EMBL" id="LNQR01000072">
    <property type="protein sequence ID" value="KWT83968.1"/>
    <property type="molecule type" value="Genomic_DNA"/>
</dbReference>